<evidence type="ECO:0000256" key="4">
    <source>
        <dbReference type="ARBA" id="ARBA00022989"/>
    </source>
</evidence>
<dbReference type="InterPro" id="IPR005769">
    <property type="entry name" value="PhnE/PtxC"/>
</dbReference>
<dbReference type="GO" id="GO:0015416">
    <property type="term" value="F:ABC-type phosphonate transporter activity"/>
    <property type="evidence" value="ECO:0007669"/>
    <property type="project" value="InterPro"/>
</dbReference>
<feature type="transmembrane region" description="Helical" evidence="6">
    <location>
        <begin position="40"/>
        <end position="58"/>
    </location>
</feature>
<dbReference type="Pfam" id="PF00528">
    <property type="entry name" value="BPD_transp_1"/>
    <property type="match status" value="1"/>
</dbReference>
<dbReference type="PANTHER" id="PTHR30043:SF9">
    <property type="entry name" value="PHOSPHONATES TRANSPORT SYSTEM PERMEASE PROTEIN"/>
    <property type="match status" value="1"/>
</dbReference>
<feature type="transmembrane region" description="Helical" evidence="6">
    <location>
        <begin position="260"/>
        <end position="279"/>
    </location>
</feature>
<dbReference type="EMBL" id="QLIX01000001">
    <property type="protein sequence ID" value="RAI60844.1"/>
    <property type="molecule type" value="Genomic_DNA"/>
</dbReference>
<evidence type="ECO:0000256" key="3">
    <source>
        <dbReference type="ARBA" id="ARBA00022692"/>
    </source>
</evidence>
<keyword evidence="5 6" id="KW-0472">Membrane</keyword>
<proteinExistence type="inferred from homology"/>
<feature type="domain" description="ABC transmembrane type-1" evidence="7">
    <location>
        <begin position="97"/>
        <end position="280"/>
    </location>
</feature>
<feature type="transmembrane region" description="Helical" evidence="6">
    <location>
        <begin position="210"/>
        <end position="228"/>
    </location>
</feature>
<evidence type="ECO:0000256" key="6">
    <source>
        <dbReference type="RuleBase" id="RU363032"/>
    </source>
</evidence>
<dbReference type="PROSITE" id="PS50928">
    <property type="entry name" value="ABC_TM1"/>
    <property type="match status" value="1"/>
</dbReference>
<feature type="transmembrane region" description="Helical" evidence="6">
    <location>
        <begin position="102"/>
        <end position="127"/>
    </location>
</feature>
<dbReference type="OrthoDB" id="7820570at2"/>
<dbReference type="InterPro" id="IPR000515">
    <property type="entry name" value="MetI-like"/>
</dbReference>
<keyword evidence="9" id="KW-1185">Reference proteome</keyword>
<keyword evidence="4 6" id="KW-1133">Transmembrane helix</keyword>
<dbReference type="RefSeq" id="WP_111467956.1">
    <property type="nucleotide sequence ID" value="NZ_QLIX01000001.1"/>
</dbReference>
<dbReference type="SUPFAM" id="SSF161098">
    <property type="entry name" value="MetI-like"/>
    <property type="match status" value="1"/>
</dbReference>
<evidence type="ECO:0000313" key="9">
    <source>
        <dbReference type="Proteomes" id="UP000249065"/>
    </source>
</evidence>
<evidence type="ECO:0000256" key="5">
    <source>
        <dbReference type="ARBA" id="ARBA00023136"/>
    </source>
</evidence>
<dbReference type="NCBIfam" id="TIGR01097">
    <property type="entry name" value="PhnE"/>
    <property type="match status" value="1"/>
</dbReference>
<evidence type="ECO:0000256" key="2">
    <source>
        <dbReference type="ARBA" id="ARBA00022448"/>
    </source>
</evidence>
<accession>A0A327MFK0</accession>
<dbReference type="PANTHER" id="PTHR30043">
    <property type="entry name" value="PHOSPHONATES TRANSPORT SYSTEM PERMEASE PROTEIN"/>
    <property type="match status" value="1"/>
</dbReference>
<dbReference type="GO" id="GO:0005886">
    <property type="term" value="C:plasma membrane"/>
    <property type="evidence" value="ECO:0007669"/>
    <property type="project" value="UniProtKB-SubCell"/>
</dbReference>
<dbReference type="Proteomes" id="UP000249065">
    <property type="component" value="Unassembled WGS sequence"/>
</dbReference>
<keyword evidence="3 6" id="KW-0812">Transmembrane</keyword>
<comment type="subcellular location">
    <subcellularLocation>
        <location evidence="1 6">Cell membrane</location>
        <topology evidence="1 6">Multi-pass membrane protein</topology>
    </subcellularLocation>
</comment>
<organism evidence="8 9">
    <name type="scientific">Roseicella frigidaeris</name>
    <dbReference type="NCBI Taxonomy" id="2230885"/>
    <lineage>
        <taxon>Bacteria</taxon>
        <taxon>Pseudomonadati</taxon>
        <taxon>Pseudomonadota</taxon>
        <taxon>Alphaproteobacteria</taxon>
        <taxon>Acetobacterales</taxon>
        <taxon>Roseomonadaceae</taxon>
        <taxon>Roseicella</taxon>
    </lineage>
</organism>
<feature type="transmembrane region" description="Helical" evidence="6">
    <location>
        <begin position="235"/>
        <end position="254"/>
    </location>
</feature>
<evidence type="ECO:0000259" key="7">
    <source>
        <dbReference type="PROSITE" id="PS50928"/>
    </source>
</evidence>
<dbReference type="InterPro" id="IPR035906">
    <property type="entry name" value="MetI-like_sf"/>
</dbReference>
<reference evidence="9" key="1">
    <citation type="submission" date="2018-06" db="EMBL/GenBank/DDBJ databases">
        <authorList>
            <person name="Khan S.A."/>
        </authorList>
    </citation>
    <scope>NUCLEOTIDE SEQUENCE [LARGE SCALE GENOMIC DNA]</scope>
    <source>
        <strain evidence="9">DB-1506</strain>
    </source>
</reference>
<evidence type="ECO:0000256" key="1">
    <source>
        <dbReference type="ARBA" id="ARBA00004651"/>
    </source>
</evidence>
<comment type="caution">
    <text evidence="8">The sequence shown here is derived from an EMBL/GenBank/DDBJ whole genome shotgun (WGS) entry which is preliminary data.</text>
</comment>
<comment type="similarity">
    <text evidence="6">Belongs to the binding-protein-dependent transport system permease family.</text>
</comment>
<evidence type="ECO:0000313" key="8">
    <source>
        <dbReference type="EMBL" id="RAI60844.1"/>
    </source>
</evidence>
<protein>
    <submittedName>
        <fullName evidence="8">Phosphonate ABC transporter, permease protein PhnE</fullName>
    </submittedName>
</protein>
<sequence>MSGGTASLSPLRAAARARLPALRAAHPAAFRRFGPGQRRAAALLLAGLALLGLGLWRLDVAPARLLAGLGALGHFLTLMLPPDPGSPAQFRGILAALAETLAIAYLGTLLAAILALPLGLLAARNATLHALVRFASRRLLDGIRGIDALIWALIWVSVVGLGPFAGVLAIMTSDIGTFGKLFSEAIEAADRRPQEGVVAAGGGGLARLRYGVLPQVLPVMAGQVLYLFESNTRSSTIIGIVGAGGIGLMLAEMIRMLEWQSVSCIVLLILLMVAAIDQLSSRLRRRLMGG</sequence>
<dbReference type="Gene3D" id="1.10.3720.10">
    <property type="entry name" value="MetI-like"/>
    <property type="match status" value="1"/>
</dbReference>
<keyword evidence="2 6" id="KW-0813">Transport</keyword>
<feature type="transmembrane region" description="Helical" evidence="6">
    <location>
        <begin position="148"/>
        <end position="171"/>
    </location>
</feature>
<feature type="transmembrane region" description="Helical" evidence="6">
    <location>
        <begin position="65"/>
        <end position="82"/>
    </location>
</feature>
<name>A0A327MFK0_9PROT</name>
<dbReference type="AlphaFoldDB" id="A0A327MFK0"/>
<gene>
    <name evidence="8" type="primary">phnE</name>
    <name evidence="8" type="ORF">DOO78_01565</name>
</gene>